<name>A0A1H0I963_9PSED</name>
<sequence length="84" mass="10052">MEPRVSQLETHIEYVRRDLGDLRVEFREHRKESRTDFCEHRKEARTDFREHRKEARTDFRLLFSALITTALGLAAMMGKGFGWL</sequence>
<dbReference type="OrthoDB" id="6903699at2"/>
<protein>
    <submittedName>
        <fullName evidence="2">Uncharacterized protein</fullName>
    </submittedName>
</protein>
<gene>
    <name evidence="2" type="ORF">SAMN04489798_2537</name>
</gene>
<evidence type="ECO:0000313" key="3">
    <source>
        <dbReference type="Proteomes" id="UP000198827"/>
    </source>
</evidence>
<organism evidence="2 3">
    <name type="scientific">Pseudomonas arsenicoxydans</name>
    <dbReference type="NCBI Taxonomy" id="702115"/>
    <lineage>
        <taxon>Bacteria</taxon>
        <taxon>Pseudomonadati</taxon>
        <taxon>Pseudomonadota</taxon>
        <taxon>Gammaproteobacteria</taxon>
        <taxon>Pseudomonadales</taxon>
        <taxon>Pseudomonadaceae</taxon>
        <taxon>Pseudomonas</taxon>
    </lineage>
</organism>
<keyword evidence="1" id="KW-0812">Transmembrane</keyword>
<dbReference type="Proteomes" id="UP000198827">
    <property type="component" value="Chromosome I"/>
</dbReference>
<feature type="transmembrane region" description="Helical" evidence="1">
    <location>
        <begin position="59"/>
        <end position="78"/>
    </location>
</feature>
<evidence type="ECO:0000256" key="1">
    <source>
        <dbReference type="SAM" id="Phobius"/>
    </source>
</evidence>
<dbReference type="EMBL" id="LT629705">
    <property type="protein sequence ID" value="SDO27947.1"/>
    <property type="molecule type" value="Genomic_DNA"/>
</dbReference>
<reference evidence="2 3" key="1">
    <citation type="submission" date="2016-10" db="EMBL/GenBank/DDBJ databases">
        <authorList>
            <person name="de Groot N.N."/>
        </authorList>
    </citation>
    <scope>NUCLEOTIDE SEQUENCE [LARGE SCALE GENOMIC DNA]</scope>
    <source>
        <strain evidence="2 3">CECT 7543</strain>
    </source>
</reference>
<accession>A0A1H0I963</accession>
<keyword evidence="1" id="KW-1133">Transmembrane helix</keyword>
<proteinExistence type="predicted"/>
<dbReference type="AlphaFoldDB" id="A0A1H0I963"/>
<keyword evidence="1" id="KW-0472">Membrane</keyword>
<evidence type="ECO:0000313" key="2">
    <source>
        <dbReference type="EMBL" id="SDO27947.1"/>
    </source>
</evidence>